<evidence type="ECO:0000313" key="3">
    <source>
        <dbReference type="Proteomes" id="UP001623660"/>
    </source>
</evidence>
<reference evidence="2 3" key="1">
    <citation type="submission" date="2024-11" db="EMBL/GenBank/DDBJ databases">
        <authorList>
            <person name="Heng Y.C."/>
            <person name="Lim A.C.H."/>
            <person name="Lee J.K.Y."/>
            <person name="Kittelmann S."/>
        </authorList>
    </citation>
    <scope>NUCLEOTIDE SEQUENCE [LARGE SCALE GENOMIC DNA]</scope>
    <source>
        <strain evidence="2 3">WILCCON 0269</strain>
    </source>
</reference>
<dbReference type="Gene3D" id="2.40.50.90">
    <property type="match status" value="1"/>
</dbReference>
<gene>
    <name evidence="2" type="ORF">ACJDU8_07370</name>
</gene>
<dbReference type="InterPro" id="IPR016071">
    <property type="entry name" value="Staphylococal_nuclease_OB-fold"/>
</dbReference>
<feature type="domain" description="TNase-like" evidence="1">
    <location>
        <begin position="2"/>
        <end position="109"/>
    </location>
</feature>
<dbReference type="RefSeq" id="WP_406791540.1">
    <property type="nucleotide sequence ID" value="NZ_JBJHZX010000008.1"/>
</dbReference>
<dbReference type="Proteomes" id="UP001623660">
    <property type="component" value="Unassembled WGS sequence"/>
</dbReference>
<proteinExistence type="predicted"/>
<keyword evidence="3" id="KW-1185">Reference proteome</keyword>
<comment type="caution">
    <text evidence="2">The sequence shown here is derived from an EMBL/GenBank/DDBJ whole genome shotgun (WGS) entry which is preliminary data.</text>
</comment>
<dbReference type="EMBL" id="JBJHZX010000008">
    <property type="protein sequence ID" value="MFL0195385.1"/>
    <property type="molecule type" value="Genomic_DNA"/>
</dbReference>
<dbReference type="InterPro" id="IPR035437">
    <property type="entry name" value="SNase_OB-fold_sf"/>
</dbReference>
<organism evidence="2 3">
    <name type="scientific">Candidatus Clostridium eludens</name>
    <dbReference type="NCBI Taxonomy" id="3381663"/>
    <lineage>
        <taxon>Bacteria</taxon>
        <taxon>Bacillati</taxon>
        <taxon>Bacillota</taxon>
        <taxon>Clostridia</taxon>
        <taxon>Eubacteriales</taxon>
        <taxon>Clostridiaceae</taxon>
        <taxon>Clostridium</taxon>
    </lineage>
</organism>
<evidence type="ECO:0000259" key="1">
    <source>
        <dbReference type="Pfam" id="PF00565"/>
    </source>
</evidence>
<dbReference type="SUPFAM" id="SSF50199">
    <property type="entry name" value="Staphylococcal nuclease"/>
    <property type="match status" value="1"/>
</dbReference>
<accession>A0ABW8SHB8</accession>
<name>A0ABW8SHB8_9CLOT</name>
<protein>
    <submittedName>
        <fullName evidence="2">Thermonuclease family protein</fullName>
    </submittedName>
</protein>
<dbReference type="Pfam" id="PF00565">
    <property type="entry name" value="SNase"/>
    <property type="match status" value="1"/>
</dbReference>
<evidence type="ECO:0000313" key="2">
    <source>
        <dbReference type="EMBL" id="MFL0195385.1"/>
    </source>
</evidence>
<sequence length="111" mass="13032">MEIVTPRTEKAIMYQLYAPESSNYTESQLLGETVYLESDVEDTDRYSGYLLRYVWLSLPTEINEDEVKTKMFNAILLANGYIDQKTEQSNVKYVNYFKEFCTEAKENKKVI</sequence>